<dbReference type="Proteomes" id="UP000092321">
    <property type="component" value="Unassembled WGS sequence"/>
</dbReference>
<gene>
    <name evidence="5" type="ORF">HANVADRAFT_53752</name>
</gene>
<dbReference type="GO" id="GO:0005783">
    <property type="term" value="C:endoplasmic reticulum"/>
    <property type="evidence" value="ECO:0007669"/>
    <property type="project" value="TreeGrafter"/>
</dbReference>
<evidence type="ECO:0000259" key="4">
    <source>
        <dbReference type="PROSITE" id="PS50072"/>
    </source>
</evidence>
<organism evidence="5 6">
    <name type="scientific">Hanseniaspora valbyensis NRRL Y-1626</name>
    <dbReference type="NCBI Taxonomy" id="766949"/>
    <lineage>
        <taxon>Eukaryota</taxon>
        <taxon>Fungi</taxon>
        <taxon>Dikarya</taxon>
        <taxon>Ascomycota</taxon>
        <taxon>Saccharomycotina</taxon>
        <taxon>Saccharomycetes</taxon>
        <taxon>Saccharomycodales</taxon>
        <taxon>Saccharomycodaceae</taxon>
        <taxon>Hanseniaspora</taxon>
    </lineage>
</organism>
<dbReference type="InterPro" id="IPR002130">
    <property type="entry name" value="Cyclophilin-type_PPIase_dom"/>
</dbReference>
<dbReference type="PROSITE" id="PS50072">
    <property type="entry name" value="CSA_PPIASE_2"/>
    <property type="match status" value="1"/>
</dbReference>
<evidence type="ECO:0000313" key="6">
    <source>
        <dbReference type="Proteomes" id="UP000092321"/>
    </source>
</evidence>
<feature type="transmembrane region" description="Helical" evidence="2">
    <location>
        <begin position="307"/>
        <end position="329"/>
    </location>
</feature>
<dbReference type="OrthoDB" id="193499at2759"/>
<dbReference type="GO" id="GO:0000324">
    <property type="term" value="C:fungal-type vacuole"/>
    <property type="evidence" value="ECO:0007669"/>
    <property type="project" value="TreeGrafter"/>
</dbReference>
<dbReference type="SUPFAM" id="SSF50891">
    <property type="entry name" value="Cyclophilin-like"/>
    <property type="match status" value="1"/>
</dbReference>
<sequence length="358" mass="39754">MSVQTVLLNIILLFSTLCLSSPVALKDSHKAQTYEINPPTTALSWFVIEYFDPDTLSYKEFDVTIELFGSIAPKTVNNFQQLTNGVKALMPNAASKDEAVTLSYTNTLGTVFDENRYVQFGDIIPEIGPFSIYGYKFDDETFQLTFDRPGRVAMANYGPDTNGCQFFITTDPLPELDNSYVAFGQVVDGLDTIIEKLQHLNNVELPEELTYKAKIKFGTSTGLHHDNIEAAKKSYLEEVALYRSGVATETNSLVFDPMTRSKLYEEHMDLIKGSDKKVSNSDIKKVESSQSSKVSGVYSSSNNPVEVLAVLICKLLLIISIGVCMNYVYSKYKHRILSKLGSGSGSGNDYKVVGLRHD</sequence>
<dbReference type="InterPro" id="IPR029000">
    <property type="entry name" value="Cyclophilin-like_dom_sf"/>
</dbReference>
<dbReference type="Pfam" id="PF00160">
    <property type="entry name" value="Pro_isomerase"/>
    <property type="match status" value="1"/>
</dbReference>
<evidence type="ECO:0000256" key="3">
    <source>
        <dbReference type="SAM" id="SignalP"/>
    </source>
</evidence>
<keyword evidence="6" id="KW-1185">Reference proteome</keyword>
<reference evidence="6" key="1">
    <citation type="journal article" date="2016" name="Proc. Natl. Acad. Sci. U.S.A.">
        <title>Comparative genomics of biotechnologically important yeasts.</title>
        <authorList>
            <person name="Riley R."/>
            <person name="Haridas S."/>
            <person name="Wolfe K.H."/>
            <person name="Lopes M.R."/>
            <person name="Hittinger C.T."/>
            <person name="Goeker M."/>
            <person name="Salamov A.A."/>
            <person name="Wisecaver J.H."/>
            <person name="Long T.M."/>
            <person name="Calvey C.H."/>
            <person name="Aerts A.L."/>
            <person name="Barry K.W."/>
            <person name="Choi C."/>
            <person name="Clum A."/>
            <person name="Coughlan A.Y."/>
            <person name="Deshpande S."/>
            <person name="Douglass A.P."/>
            <person name="Hanson S.J."/>
            <person name="Klenk H.-P."/>
            <person name="LaButti K.M."/>
            <person name="Lapidus A."/>
            <person name="Lindquist E.A."/>
            <person name="Lipzen A.M."/>
            <person name="Meier-Kolthoff J.P."/>
            <person name="Ohm R.A."/>
            <person name="Otillar R.P."/>
            <person name="Pangilinan J.L."/>
            <person name="Peng Y."/>
            <person name="Rokas A."/>
            <person name="Rosa C.A."/>
            <person name="Scheuner C."/>
            <person name="Sibirny A.A."/>
            <person name="Slot J.C."/>
            <person name="Stielow J.B."/>
            <person name="Sun H."/>
            <person name="Kurtzman C.P."/>
            <person name="Blackwell M."/>
            <person name="Grigoriev I.V."/>
            <person name="Jeffries T.W."/>
        </authorList>
    </citation>
    <scope>NUCLEOTIDE SEQUENCE [LARGE SCALE GENOMIC DNA]</scope>
    <source>
        <strain evidence="6">NRRL Y-1626</strain>
    </source>
</reference>
<dbReference type="GO" id="GO:0003755">
    <property type="term" value="F:peptidyl-prolyl cis-trans isomerase activity"/>
    <property type="evidence" value="ECO:0007669"/>
    <property type="project" value="UniProtKB-EC"/>
</dbReference>
<dbReference type="PANTHER" id="PTHR11071:SF568">
    <property type="entry name" value="PEPTIDYL-PROLYL CIS-TRANS ISOMERASE CPR4-RELATED"/>
    <property type="match status" value="1"/>
</dbReference>
<dbReference type="PRINTS" id="PR00153">
    <property type="entry name" value="CSAPPISMRASE"/>
</dbReference>
<dbReference type="AlphaFoldDB" id="A0A1B7TAD6"/>
<protein>
    <submittedName>
        <fullName evidence="5">Cyclophilin-like protein</fullName>
    </submittedName>
</protein>
<accession>A0A1B7TAD6</accession>
<comment type="catalytic activity">
    <reaction evidence="1">
        <text>[protein]-peptidylproline (omega=180) = [protein]-peptidylproline (omega=0)</text>
        <dbReference type="Rhea" id="RHEA:16237"/>
        <dbReference type="Rhea" id="RHEA-COMP:10747"/>
        <dbReference type="Rhea" id="RHEA-COMP:10748"/>
        <dbReference type="ChEBI" id="CHEBI:83833"/>
        <dbReference type="ChEBI" id="CHEBI:83834"/>
        <dbReference type="EC" id="5.2.1.8"/>
    </reaction>
</comment>
<feature type="signal peptide" evidence="3">
    <location>
        <begin position="1"/>
        <end position="20"/>
    </location>
</feature>
<comment type="caution">
    <text evidence="5">The sequence shown here is derived from an EMBL/GenBank/DDBJ whole genome shotgun (WGS) entry which is preliminary data.</text>
</comment>
<feature type="chain" id="PRO_5008598686" evidence="3">
    <location>
        <begin position="21"/>
        <end position="358"/>
    </location>
</feature>
<name>A0A1B7TAD6_9ASCO</name>
<dbReference type="GO" id="GO:0016018">
    <property type="term" value="F:cyclosporin A binding"/>
    <property type="evidence" value="ECO:0007669"/>
    <property type="project" value="TreeGrafter"/>
</dbReference>
<evidence type="ECO:0000313" key="5">
    <source>
        <dbReference type="EMBL" id="OBA25677.1"/>
    </source>
</evidence>
<keyword evidence="2" id="KW-0472">Membrane</keyword>
<keyword evidence="2" id="KW-0812">Transmembrane</keyword>
<proteinExistence type="predicted"/>
<dbReference type="EMBL" id="LXPE01000055">
    <property type="protein sequence ID" value="OBA25677.1"/>
    <property type="molecule type" value="Genomic_DNA"/>
</dbReference>
<evidence type="ECO:0000256" key="1">
    <source>
        <dbReference type="ARBA" id="ARBA00000971"/>
    </source>
</evidence>
<feature type="domain" description="PPIase cyclophilin-type" evidence="4">
    <location>
        <begin position="50"/>
        <end position="193"/>
    </location>
</feature>
<dbReference type="Gene3D" id="2.40.100.10">
    <property type="entry name" value="Cyclophilin-like"/>
    <property type="match status" value="1"/>
</dbReference>
<evidence type="ECO:0000256" key="2">
    <source>
        <dbReference type="SAM" id="Phobius"/>
    </source>
</evidence>
<keyword evidence="3" id="KW-0732">Signal</keyword>
<dbReference type="GO" id="GO:0006457">
    <property type="term" value="P:protein folding"/>
    <property type="evidence" value="ECO:0007669"/>
    <property type="project" value="TreeGrafter"/>
</dbReference>
<dbReference type="PANTHER" id="PTHR11071">
    <property type="entry name" value="PEPTIDYL-PROLYL CIS-TRANS ISOMERASE"/>
    <property type="match status" value="1"/>
</dbReference>
<dbReference type="CDD" id="cd00317">
    <property type="entry name" value="cyclophilin"/>
    <property type="match status" value="1"/>
</dbReference>
<keyword evidence="2" id="KW-1133">Transmembrane helix</keyword>